<dbReference type="EMBL" id="MLJW01000505">
    <property type="protein sequence ID" value="OIQ86030.1"/>
    <property type="molecule type" value="Genomic_DNA"/>
</dbReference>
<dbReference type="GO" id="GO:0016887">
    <property type="term" value="F:ATP hydrolysis activity"/>
    <property type="evidence" value="ECO:0007669"/>
    <property type="project" value="InterPro"/>
</dbReference>
<evidence type="ECO:0000313" key="2">
    <source>
        <dbReference type="EMBL" id="OIQ86030.1"/>
    </source>
</evidence>
<evidence type="ECO:0000259" key="1">
    <source>
        <dbReference type="Pfam" id="PF13304"/>
    </source>
</evidence>
<dbReference type="Pfam" id="PF13304">
    <property type="entry name" value="AAA_21"/>
    <property type="match status" value="1"/>
</dbReference>
<accession>A0A1J5QR01</accession>
<organism evidence="2">
    <name type="scientific">mine drainage metagenome</name>
    <dbReference type="NCBI Taxonomy" id="410659"/>
    <lineage>
        <taxon>unclassified sequences</taxon>
        <taxon>metagenomes</taxon>
        <taxon>ecological metagenomes</taxon>
    </lineage>
</organism>
<name>A0A1J5QR01_9ZZZZ</name>
<dbReference type="InterPro" id="IPR027417">
    <property type="entry name" value="P-loop_NTPase"/>
</dbReference>
<comment type="caution">
    <text evidence="2">The sequence shown here is derived from an EMBL/GenBank/DDBJ whole genome shotgun (WGS) entry which is preliminary data.</text>
</comment>
<proteinExistence type="predicted"/>
<dbReference type="Gene3D" id="3.40.50.300">
    <property type="entry name" value="P-loop containing nucleotide triphosphate hydrolases"/>
    <property type="match status" value="1"/>
</dbReference>
<dbReference type="InterPro" id="IPR003959">
    <property type="entry name" value="ATPase_AAA_core"/>
</dbReference>
<sequence length="397" mass="44134">MLHSYAVTNFQSFLDRVEVDLVVNQRVPHTDWMATSATGQRVSKVLGVIGANASGKTALLKPLAFLGWFLSASFQQTQPGAPIPVSPHFANSAEPVELECTAEIKGELWRYVLRCTPQRVLHEALYRKHDRFRYVFIRDWNEDKAAYTVRQQDFGLDPSKAVEARPNVSLIAWAAQYGVPQALKLATPIVSSNVNMVGRVQTGDLAVLQASKSFYENPPLREQMERLLCSWDLGLSGLSIRESEVAQNLLNPDIKQKVWMPYGRHASHGQDFELPFFLESNGTKSAFSLLSFLLPTLSKGGLAVIDEFESDLHPHMLAAILDLFASQRTNPHNAQLVFTSHAIEVLNLLDKHQVMLVEKNADCESTALRLDQISGVRSDVSLYGKYMAGAFGAVPNL</sequence>
<dbReference type="PANTHER" id="PTHR40396">
    <property type="entry name" value="ATPASE-LIKE PROTEIN"/>
    <property type="match status" value="1"/>
</dbReference>
<protein>
    <recommendedName>
        <fullName evidence="1">ATPase AAA-type core domain-containing protein</fullName>
    </recommendedName>
</protein>
<feature type="domain" description="ATPase AAA-type core" evidence="1">
    <location>
        <begin position="46"/>
        <end position="346"/>
    </location>
</feature>
<dbReference type="SUPFAM" id="SSF52540">
    <property type="entry name" value="P-loop containing nucleoside triphosphate hydrolases"/>
    <property type="match status" value="1"/>
</dbReference>
<reference evidence="2" key="1">
    <citation type="submission" date="2016-10" db="EMBL/GenBank/DDBJ databases">
        <title>Sequence of Gallionella enrichment culture.</title>
        <authorList>
            <person name="Poehlein A."/>
            <person name="Muehling M."/>
            <person name="Daniel R."/>
        </authorList>
    </citation>
    <scope>NUCLEOTIDE SEQUENCE</scope>
</reference>
<dbReference type="GO" id="GO:0005524">
    <property type="term" value="F:ATP binding"/>
    <property type="evidence" value="ECO:0007669"/>
    <property type="project" value="InterPro"/>
</dbReference>
<dbReference type="PANTHER" id="PTHR40396:SF1">
    <property type="entry name" value="ATPASE AAA-TYPE CORE DOMAIN-CONTAINING PROTEIN"/>
    <property type="match status" value="1"/>
</dbReference>
<dbReference type="AlphaFoldDB" id="A0A1J5QR01"/>
<gene>
    <name evidence="2" type="ORF">GALL_321280</name>
</gene>